<protein>
    <submittedName>
        <fullName evidence="4">Ankyrin repeat domain-containing protein</fullName>
    </submittedName>
</protein>
<dbReference type="InterPro" id="IPR051165">
    <property type="entry name" value="Multifunctional_ANK_Repeat"/>
</dbReference>
<evidence type="ECO:0000313" key="5">
    <source>
        <dbReference type="Proteomes" id="UP000613768"/>
    </source>
</evidence>
<dbReference type="Gene3D" id="1.25.40.20">
    <property type="entry name" value="Ankyrin repeat-containing domain"/>
    <property type="match status" value="4"/>
</dbReference>
<dbReference type="EMBL" id="JACYTR010000067">
    <property type="protein sequence ID" value="MBD8527827.1"/>
    <property type="molecule type" value="Genomic_DNA"/>
</dbReference>
<organism evidence="4 5">
    <name type="scientific">Pseudomarimonas arenosa</name>
    <dbReference type="NCBI Taxonomy" id="2774145"/>
    <lineage>
        <taxon>Bacteria</taxon>
        <taxon>Pseudomonadati</taxon>
        <taxon>Pseudomonadota</taxon>
        <taxon>Gammaproteobacteria</taxon>
        <taxon>Lysobacterales</taxon>
        <taxon>Lysobacteraceae</taxon>
        <taxon>Pseudomarimonas</taxon>
    </lineage>
</organism>
<dbReference type="SUPFAM" id="SSF48403">
    <property type="entry name" value="Ankyrin repeat"/>
    <property type="match status" value="2"/>
</dbReference>
<comment type="caution">
    <text evidence="4">The sequence shown here is derived from an EMBL/GenBank/DDBJ whole genome shotgun (WGS) entry which is preliminary data.</text>
</comment>
<reference evidence="4 5" key="1">
    <citation type="submission" date="2020-09" db="EMBL/GenBank/DDBJ databases">
        <title>Pseudoxanthomonas sp. CAU 1598 isolated from sand of Yaerae Beach.</title>
        <authorList>
            <person name="Kim W."/>
        </authorList>
    </citation>
    <scope>NUCLEOTIDE SEQUENCE [LARGE SCALE GENOMIC DNA]</scope>
    <source>
        <strain evidence="4 5">CAU 1598</strain>
    </source>
</reference>
<dbReference type="PROSITE" id="PS50297">
    <property type="entry name" value="ANK_REP_REGION"/>
    <property type="match status" value="3"/>
</dbReference>
<dbReference type="AlphaFoldDB" id="A0AAW3ZU00"/>
<evidence type="ECO:0000313" key="4">
    <source>
        <dbReference type="EMBL" id="MBD8527827.1"/>
    </source>
</evidence>
<dbReference type="PROSITE" id="PS50088">
    <property type="entry name" value="ANK_REPEAT"/>
    <property type="match status" value="3"/>
</dbReference>
<evidence type="ECO:0000256" key="3">
    <source>
        <dbReference type="PROSITE-ProRule" id="PRU00023"/>
    </source>
</evidence>
<dbReference type="Proteomes" id="UP000613768">
    <property type="component" value="Unassembled WGS sequence"/>
</dbReference>
<accession>A0AAW3ZU00</accession>
<keyword evidence="5" id="KW-1185">Reference proteome</keyword>
<dbReference type="InterPro" id="IPR002110">
    <property type="entry name" value="Ankyrin_rpt"/>
</dbReference>
<keyword evidence="1" id="KW-0677">Repeat</keyword>
<evidence type="ECO:0000256" key="2">
    <source>
        <dbReference type="ARBA" id="ARBA00023043"/>
    </source>
</evidence>
<name>A0AAW3ZU00_9GAMM</name>
<dbReference type="RefSeq" id="WP_192031249.1">
    <property type="nucleotide sequence ID" value="NZ_JACYTR010000067.1"/>
</dbReference>
<dbReference type="Pfam" id="PF12796">
    <property type="entry name" value="Ank_2"/>
    <property type="match status" value="3"/>
</dbReference>
<feature type="repeat" description="ANK" evidence="3">
    <location>
        <begin position="99"/>
        <end position="131"/>
    </location>
</feature>
<dbReference type="SMART" id="SM00248">
    <property type="entry name" value="ANK"/>
    <property type="match status" value="9"/>
</dbReference>
<sequence length="913" mass="99012">MKPHEFSSIAETAHSAYGLRTLIAQWIDAHDLEALKACIAFCQQQEKTHAKLGFVSVFTPTDVSDGSTLPLFAAVKRDQVDTVRLLIASGCGIEQRDSLGRTPLLSAFSNNALAVASWLIEQGADIHAVTRLNTRVFDMVLTLGDAYWVDWFLAKGLSLNHTNQSGFSSLHRVCACDNVDMVMRVHRETGLSFLQPTANGQRPLDQCNNLTVFSAIARLHPDAALDIRFTNGNCSLLAFASRGCTDIVCHLLDQGADPSQVNSQKNTLMHCAVESGEVALVQELIRRKISVEGRNRGNYRPLHWAVINGNLELVKLLVEAGRAKVNIKGNQNFIIRETKTPLYLAIEGGFGEIARYLVAHGADVNAVNDSSCRTAVEAAAGTGDVPLLRFLLERGGSPNGVSNNKNDPSDFYCFPLANAASAEVVDTLVEFGAHINAENRSSIWSHGALRSLVGKVTKESLGTRRSQAQLGAIAAMLRHGASLKDGQGNVLPDAKCAEVAQLLLAAEKAQAPVAPQPAENAIGAVYRGLIQGLASVLAGGRLDKNMREQETERGRTGVGQAMFAMSANCRSTQELEAFSTLLQAASKEDVNYKTEDSFYDKQTTLHRITNGFRCYKPDGDYAAISQWALCITTLLDKGADPNAIETLYGETPLHKVAKASVNVFDQGDNDLLLDCFQRFVDAGANPNIASESGAHAIDLLIHPALVSWFKERGAVHGRFPECLFDAVTYGQPAILAALIGDAENRFGLHNSGVNLAEFWAMDITPPERWAAALENAQILLSHGFQFDAIAQDGSTPLSLACAQGALLQAQWLFEQFTYDLNHRNRDGAVPLGLLLNAPYPSGFGDLSQKDFKKRRDALALRMVQRGARLDLADNNGDTPLDLCRTLALRKQLERAARDFTKLALSSNPASLSV</sequence>
<feature type="repeat" description="ANK" evidence="3">
    <location>
        <begin position="337"/>
        <end position="369"/>
    </location>
</feature>
<evidence type="ECO:0000256" key="1">
    <source>
        <dbReference type="ARBA" id="ARBA00022737"/>
    </source>
</evidence>
<keyword evidence="2 3" id="KW-0040">ANK repeat</keyword>
<dbReference type="InterPro" id="IPR036770">
    <property type="entry name" value="Ankyrin_rpt-contain_sf"/>
</dbReference>
<feature type="repeat" description="ANK" evidence="3">
    <location>
        <begin position="297"/>
        <end position="321"/>
    </location>
</feature>
<gene>
    <name evidence="4" type="ORF">IFO71_18940</name>
</gene>
<proteinExistence type="predicted"/>
<dbReference type="PANTHER" id="PTHR24123">
    <property type="entry name" value="ANKYRIN REPEAT-CONTAINING"/>
    <property type="match status" value="1"/>
</dbReference>
<dbReference type="PANTHER" id="PTHR24123:SF33">
    <property type="entry name" value="PROTEIN HOS4"/>
    <property type="match status" value="1"/>
</dbReference>